<keyword evidence="2" id="KW-0812">Transmembrane</keyword>
<feature type="region of interest" description="Disordered" evidence="1">
    <location>
        <begin position="89"/>
        <end position="124"/>
    </location>
</feature>
<feature type="transmembrane region" description="Helical" evidence="2">
    <location>
        <begin position="12"/>
        <end position="37"/>
    </location>
</feature>
<evidence type="ECO:0000256" key="2">
    <source>
        <dbReference type="SAM" id="Phobius"/>
    </source>
</evidence>
<keyword evidence="2" id="KW-1133">Transmembrane helix</keyword>
<feature type="region of interest" description="Disordered" evidence="1">
    <location>
        <begin position="51"/>
        <end position="70"/>
    </location>
</feature>
<gene>
    <name evidence="3" type="ORF">QYT958_LOCUS37688</name>
</gene>
<comment type="caution">
    <text evidence="3">The sequence shown here is derived from an EMBL/GenBank/DDBJ whole genome shotgun (WGS) entry which is preliminary data.</text>
</comment>
<accession>A0A822AV10</accession>
<name>A0A822AV10_9BILA</name>
<dbReference type="Proteomes" id="UP000663848">
    <property type="component" value="Unassembled WGS sequence"/>
</dbReference>
<evidence type="ECO:0000313" key="4">
    <source>
        <dbReference type="Proteomes" id="UP000663848"/>
    </source>
</evidence>
<evidence type="ECO:0000313" key="3">
    <source>
        <dbReference type="EMBL" id="CAF4996719.1"/>
    </source>
</evidence>
<dbReference type="EMBL" id="CAJOBR010031836">
    <property type="protein sequence ID" value="CAF4996719.1"/>
    <property type="molecule type" value="Genomic_DNA"/>
</dbReference>
<protein>
    <submittedName>
        <fullName evidence="3">Uncharacterized protein</fullName>
    </submittedName>
</protein>
<feature type="compositionally biased region" description="Polar residues" evidence="1">
    <location>
        <begin position="89"/>
        <end position="114"/>
    </location>
</feature>
<proteinExistence type="predicted"/>
<feature type="compositionally biased region" description="Basic and acidic residues" evidence="1">
    <location>
        <begin position="51"/>
        <end position="63"/>
    </location>
</feature>
<feature type="non-terminal residue" evidence="3">
    <location>
        <position position="1"/>
    </location>
</feature>
<dbReference type="AlphaFoldDB" id="A0A822AV10"/>
<sequence>FKHHPTDVIGGAIVGLCIAIFAAVRVGTYLWSFGVYCETVDETKKDRLPQDERVPIPGIERRQNGVSRGNDQIQLETIQGYRQQPITNSFYNSRPYNDNSISMTEPRSASNGTFNGVRRVSPSQ</sequence>
<keyword evidence="2" id="KW-0472">Membrane</keyword>
<evidence type="ECO:0000256" key="1">
    <source>
        <dbReference type="SAM" id="MobiDB-lite"/>
    </source>
</evidence>
<organism evidence="3 4">
    <name type="scientific">Rotaria socialis</name>
    <dbReference type="NCBI Taxonomy" id="392032"/>
    <lineage>
        <taxon>Eukaryota</taxon>
        <taxon>Metazoa</taxon>
        <taxon>Spiralia</taxon>
        <taxon>Gnathifera</taxon>
        <taxon>Rotifera</taxon>
        <taxon>Eurotatoria</taxon>
        <taxon>Bdelloidea</taxon>
        <taxon>Philodinida</taxon>
        <taxon>Philodinidae</taxon>
        <taxon>Rotaria</taxon>
    </lineage>
</organism>
<reference evidence="3" key="1">
    <citation type="submission" date="2021-02" db="EMBL/GenBank/DDBJ databases">
        <authorList>
            <person name="Nowell W R."/>
        </authorList>
    </citation>
    <scope>NUCLEOTIDE SEQUENCE</scope>
</reference>